<evidence type="ECO:0000259" key="1">
    <source>
        <dbReference type="Pfam" id="PF01978"/>
    </source>
</evidence>
<dbReference type="Proteomes" id="UP000034676">
    <property type="component" value="Unassembled WGS sequence"/>
</dbReference>
<dbReference type="InterPro" id="IPR036390">
    <property type="entry name" value="WH_DNA-bd_sf"/>
</dbReference>
<dbReference type="EMBL" id="LCAO01000016">
    <property type="protein sequence ID" value="KKR91273.1"/>
    <property type="molecule type" value="Genomic_DNA"/>
</dbReference>
<feature type="domain" description="Transcription regulator TrmB N-terminal" evidence="1">
    <location>
        <begin position="15"/>
        <end position="81"/>
    </location>
</feature>
<evidence type="ECO:0000313" key="3">
    <source>
        <dbReference type="Proteomes" id="UP000034676"/>
    </source>
</evidence>
<gene>
    <name evidence="2" type="ORF">UU42_C0016G0007</name>
</gene>
<protein>
    <submittedName>
        <fullName evidence="2">Transcriptional regulator, TrmB</fullName>
    </submittedName>
</protein>
<comment type="caution">
    <text evidence="2">The sequence shown here is derived from an EMBL/GenBank/DDBJ whole genome shotgun (WGS) entry which is preliminary data.</text>
</comment>
<evidence type="ECO:0000313" key="2">
    <source>
        <dbReference type="EMBL" id="KKR91273.1"/>
    </source>
</evidence>
<proteinExistence type="predicted"/>
<dbReference type="Pfam" id="PF01978">
    <property type="entry name" value="TrmB"/>
    <property type="match status" value="1"/>
</dbReference>
<sequence>MALNANDPLVKNLIDFGLSEKEAKIYITLLELEIATANEIAEKADINRSSAYVVLESLKKKGLASLSGNVNVQQYVATNPEVLLHSARNLTKKQLDIEEKINTVVPDLKALFKGTKKKPKVRVFDGKEGLIIALSETLKSKNKITRIISSCDKIFTAIPDFIHEFGRIRLELGIRHRAIYPECEAANKIMSIYPYLYDAVVIPKNKYPFPVDIAIFDDKIGYLSFDKDNLTTIIIEDKEIAKAMENLFEFAYEELKRISKRTESIP</sequence>
<dbReference type="PANTHER" id="PTHR34293:SF1">
    <property type="entry name" value="HTH-TYPE TRANSCRIPTIONAL REGULATOR TRMBL2"/>
    <property type="match status" value="1"/>
</dbReference>
<organism evidence="2 3">
    <name type="scientific">Candidatus Woesebacteria bacterium GW2011_GWA1_41_13b</name>
    <dbReference type="NCBI Taxonomy" id="1618555"/>
    <lineage>
        <taxon>Bacteria</taxon>
        <taxon>Candidatus Woeseibacteriota</taxon>
    </lineage>
</organism>
<accession>A0A0G0URA3</accession>
<dbReference type="InterPro" id="IPR002831">
    <property type="entry name" value="Tscrpt_reg_TrmB_N"/>
</dbReference>
<name>A0A0G0URA3_9BACT</name>
<dbReference type="AlphaFoldDB" id="A0A0G0URA3"/>
<reference evidence="2 3" key="1">
    <citation type="journal article" date="2015" name="Nature">
        <title>rRNA introns, odd ribosomes, and small enigmatic genomes across a large radiation of phyla.</title>
        <authorList>
            <person name="Brown C.T."/>
            <person name="Hug L.A."/>
            <person name="Thomas B.C."/>
            <person name="Sharon I."/>
            <person name="Castelle C.J."/>
            <person name="Singh A."/>
            <person name="Wilkins M.J."/>
            <person name="Williams K.H."/>
            <person name="Banfield J.F."/>
        </authorList>
    </citation>
    <scope>NUCLEOTIDE SEQUENCE [LARGE SCALE GENOMIC DNA]</scope>
</reference>
<dbReference type="PANTHER" id="PTHR34293">
    <property type="entry name" value="HTH-TYPE TRANSCRIPTIONAL REGULATOR TRMBL2"/>
    <property type="match status" value="1"/>
</dbReference>
<dbReference type="Gene3D" id="1.10.10.10">
    <property type="entry name" value="Winged helix-like DNA-binding domain superfamily/Winged helix DNA-binding domain"/>
    <property type="match status" value="1"/>
</dbReference>
<dbReference type="InterPro" id="IPR051797">
    <property type="entry name" value="TrmB-like"/>
</dbReference>
<dbReference type="InterPro" id="IPR036388">
    <property type="entry name" value="WH-like_DNA-bd_sf"/>
</dbReference>
<dbReference type="SUPFAM" id="SSF46785">
    <property type="entry name" value="Winged helix' DNA-binding domain"/>
    <property type="match status" value="1"/>
</dbReference>